<evidence type="ECO:0000313" key="2">
    <source>
        <dbReference type="EMBL" id="EJW97475.1"/>
    </source>
</evidence>
<gene>
    <name evidence="2" type="ORF">EVA_14418</name>
</gene>
<feature type="domain" description="Thioredoxin-like fold" evidence="1">
    <location>
        <begin position="3"/>
        <end position="55"/>
    </location>
</feature>
<proteinExistence type="predicted"/>
<dbReference type="InterPro" id="IPR012336">
    <property type="entry name" value="Thioredoxin-like_fold"/>
</dbReference>
<reference evidence="2" key="1">
    <citation type="journal article" date="2012" name="PLoS ONE">
        <title>Gene sets for utilization of primary and secondary nutrition supplies in the distal gut of endangered iberian lynx.</title>
        <authorList>
            <person name="Alcaide M."/>
            <person name="Messina E."/>
            <person name="Richter M."/>
            <person name="Bargiela R."/>
            <person name="Peplies J."/>
            <person name="Huws S.A."/>
            <person name="Newbold C.J."/>
            <person name="Golyshin P.N."/>
            <person name="Simon M.A."/>
            <person name="Lopez G."/>
            <person name="Yakimov M.M."/>
            <person name="Ferrer M."/>
        </authorList>
    </citation>
    <scope>NUCLEOTIDE SEQUENCE</scope>
</reference>
<accession>J9CC00</accession>
<dbReference type="EMBL" id="AMCI01004738">
    <property type="protein sequence ID" value="EJW97475.1"/>
    <property type="molecule type" value="Genomic_DNA"/>
</dbReference>
<dbReference type="Gene3D" id="3.40.30.10">
    <property type="entry name" value="Glutaredoxin"/>
    <property type="match status" value="1"/>
</dbReference>
<sequence>MSISCDKDKNAWEKMVKSKNMKGIQLHIGDDRSFMDAYLIKGIPRFILLDQKGHIIEADAMRPSNPKISELFNELLSK</sequence>
<dbReference type="SUPFAM" id="SSF52833">
    <property type="entry name" value="Thioredoxin-like"/>
    <property type="match status" value="1"/>
</dbReference>
<dbReference type="InterPro" id="IPR036249">
    <property type="entry name" value="Thioredoxin-like_sf"/>
</dbReference>
<name>J9CC00_9ZZZZ</name>
<comment type="caution">
    <text evidence="2">The sequence shown here is derived from an EMBL/GenBank/DDBJ whole genome shotgun (WGS) entry which is preliminary data.</text>
</comment>
<dbReference type="Pfam" id="PF13905">
    <property type="entry name" value="Thioredoxin_8"/>
    <property type="match status" value="1"/>
</dbReference>
<protein>
    <submittedName>
        <fullName evidence="2">Thioredoxin family protein</fullName>
    </submittedName>
</protein>
<organism evidence="2">
    <name type="scientific">gut metagenome</name>
    <dbReference type="NCBI Taxonomy" id="749906"/>
    <lineage>
        <taxon>unclassified sequences</taxon>
        <taxon>metagenomes</taxon>
        <taxon>organismal metagenomes</taxon>
    </lineage>
</organism>
<dbReference type="AlphaFoldDB" id="J9CC00"/>
<evidence type="ECO:0000259" key="1">
    <source>
        <dbReference type="Pfam" id="PF13905"/>
    </source>
</evidence>